<protein>
    <recommendedName>
        <fullName evidence="4">Arrestin-like N-terminal domain-containing protein</fullName>
    </recommendedName>
</protein>
<feature type="region of interest" description="Disordered" evidence="1">
    <location>
        <begin position="370"/>
        <end position="402"/>
    </location>
</feature>
<gene>
    <name evidence="2" type="ORF">PsYK624_045300</name>
</gene>
<dbReference type="GO" id="GO:0015031">
    <property type="term" value="P:protein transport"/>
    <property type="evidence" value="ECO:0007669"/>
    <property type="project" value="TreeGrafter"/>
</dbReference>
<dbReference type="InterPro" id="IPR050357">
    <property type="entry name" value="Arrestin_domain-protein"/>
</dbReference>
<dbReference type="OrthoDB" id="2742096at2759"/>
<organism evidence="2 3">
    <name type="scientific">Phanerochaete sordida</name>
    <dbReference type="NCBI Taxonomy" id="48140"/>
    <lineage>
        <taxon>Eukaryota</taxon>
        <taxon>Fungi</taxon>
        <taxon>Dikarya</taxon>
        <taxon>Basidiomycota</taxon>
        <taxon>Agaricomycotina</taxon>
        <taxon>Agaricomycetes</taxon>
        <taxon>Polyporales</taxon>
        <taxon>Phanerochaetaceae</taxon>
        <taxon>Phanerochaete</taxon>
    </lineage>
</organism>
<dbReference type="InterPro" id="IPR014752">
    <property type="entry name" value="Arrestin-like_C"/>
</dbReference>
<dbReference type="GO" id="GO:0005737">
    <property type="term" value="C:cytoplasm"/>
    <property type="evidence" value="ECO:0007669"/>
    <property type="project" value="TreeGrafter"/>
</dbReference>
<feature type="compositionally biased region" description="Pro residues" evidence="1">
    <location>
        <begin position="370"/>
        <end position="384"/>
    </location>
</feature>
<accession>A0A9P3G3J0</accession>
<dbReference type="AlphaFoldDB" id="A0A9P3G3J0"/>
<keyword evidence="3" id="KW-1185">Reference proteome</keyword>
<dbReference type="PANTHER" id="PTHR11188">
    <property type="entry name" value="ARRESTIN DOMAIN CONTAINING PROTEIN"/>
    <property type="match status" value="1"/>
</dbReference>
<comment type="caution">
    <text evidence="2">The sequence shown here is derived from an EMBL/GenBank/DDBJ whole genome shotgun (WGS) entry which is preliminary data.</text>
</comment>
<evidence type="ECO:0000256" key="1">
    <source>
        <dbReference type="SAM" id="MobiDB-lite"/>
    </source>
</evidence>
<evidence type="ECO:0000313" key="2">
    <source>
        <dbReference type="EMBL" id="GJE88447.1"/>
    </source>
</evidence>
<reference evidence="2 3" key="1">
    <citation type="submission" date="2021-08" db="EMBL/GenBank/DDBJ databases">
        <title>Draft Genome Sequence of Phanerochaete sordida strain YK-624.</title>
        <authorList>
            <person name="Mori T."/>
            <person name="Dohra H."/>
            <person name="Suzuki T."/>
            <person name="Kawagishi H."/>
            <person name="Hirai H."/>
        </authorList>
    </citation>
    <scope>NUCLEOTIDE SEQUENCE [LARGE SCALE GENOMIC DNA]</scope>
    <source>
        <strain evidence="2 3">YK-624</strain>
    </source>
</reference>
<dbReference type="PANTHER" id="PTHR11188:SF17">
    <property type="entry name" value="FI21816P1"/>
    <property type="match status" value="1"/>
</dbReference>
<name>A0A9P3G3J0_9APHY</name>
<proteinExistence type="predicted"/>
<dbReference type="EMBL" id="BPQB01000009">
    <property type="protein sequence ID" value="GJE88447.1"/>
    <property type="molecule type" value="Genomic_DNA"/>
</dbReference>
<evidence type="ECO:0008006" key="4">
    <source>
        <dbReference type="Google" id="ProtNLM"/>
    </source>
</evidence>
<evidence type="ECO:0000313" key="3">
    <source>
        <dbReference type="Proteomes" id="UP000703269"/>
    </source>
</evidence>
<dbReference type="Proteomes" id="UP000703269">
    <property type="component" value="Unassembled WGS sequence"/>
</dbReference>
<dbReference type="Gene3D" id="2.60.40.640">
    <property type="match status" value="1"/>
</dbReference>
<sequence>MGKDELEAVNLLFDPRLHVSGEFVEGAVDLYFPKLMEDNIEEVHIKLRGSIMTKVTKQLPGPPGQPPRQITHRNQVDLCRENISLWQKGSTLYPQPGSHVLRLPFRFALPPRLPPSCSYSGFHWEGTVGYFLEAVGERHGLHFNRRTQIAFPVLPAEPRGANLRSVLSLGWNGGWKTLEARDEIRRGIWGDYAQVQAILIFPDMEAFPVLTPIPLTLNVVTVSKTMKADEHKEDEEIFPEPPQNPKKYELKMESKIWVKAQGHTNGSSDHTVGYLAGFGESDDPHFSDAVQVQGLRKTWIPSHDSHDEKKHKGQWKQEVTFRSSFVLNCPPSFSTDTMTVEYNARLKIDFPGIGNDTKLDFVMPVISSMPPPGQPWQGPPPQLDLPPGYFDASSWANGDEKN</sequence>